<sequence>MAWAAAFPAARSRQFDPGSSPRHTNPLLVIITALAAATLSLLAAGPAQAATYRDLKPVRFGTCLTPTATARSIYAKPCSTTAAPCGNWQIIIEGFLQQPPVVGDQAAIGQLPQRRRQRAQQLLLHQNLRERGVRPVDVPKENLATKGFSDEPNRYDRRSTRHCRPRQNDTSRSSSRIGGFDRGPQTSPRPDRRST</sequence>
<name>A0A919W7P3_9ACTN</name>
<keyword evidence="4" id="KW-1185">Reference proteome</keyword>
<keyword evidence="2" id="KW-0732">Signal</keyword>
<organism evidence="3 4">
    <name type="scientific">Paractinoplanes toevensis</name>
    <dbReference type="NCBI Taxonomy" id="571911"/>
    <lineage>
        <taxon>Bacteria</taxon>
        <taxon>Bacillati</taxon>
        <taxon>Actinomycetota</taxon>
        <taxon>Actinomycetes</taxon>
        <taxon>Micromonosporales</taxon>
        <taxon>Micromonosporaceae</taxon>
        <taxon>Paractinoplanes</taxon>
    </lineage>
</organism>
<evidence type="ECO:0000313" key="3">
    <source>
        <dbReference type="EMBL" id="GIM95703.1"/>
    </source>
</evidence>
<dbReference type="Proteomes" id="UP000677082">
    <property type="component" value="Unassembled WGS sequence"/>
</dbReference>
<feature type="compositionally biased region" description="Basic and acidic residues" evidence="1">
    <location>
        <begin position="148"/>
        <end position="158"/>
    </location>
</feature>
<gene>
    <name evidence="3" type="ORF">Ato02nite_074960</name>
</gene>
<proteinExistence type="predicted"/>
<feature type="region of interest" description="Disordered" evidence="1">
    <location>
        <begin position="133"/>
        <end position="195"/>
    </location>
</feature>
<protein>
    <submittedName>
        <fullName evidence="3">Uncharacterized protein</fullName>
    </submittedName>
</protein>
<reference evidence="3 4" key="1">
    <citation type="submission" date="2021-03" db="EMBL/GenBank/DDBJ databases">
        <title>Whole genome shotgun sequence of Actinoplanes toevensis NBRC 105298.</title>
        <authorList>
            <person name="Komaki H."/>
            <person name="Tamura T."/>
        </authorList>
    </citation>
    <scope>NUCLEOTIDE SEQUENCE [LARGE SCALE GENOMIC DNA]</scope>
    <source>
        <strain evidence="3 4">NBRC 105298</strain>
    </source>
</reference>
<evidence type="ECO:0000256" key="1">
    <source>
        <dbReference type="SAM" id="MobiDB-lite"/>
    </source>
</evidence>
<evidence type="ECO:0000313" key="4">
    <source>
        <dbReference type="Proteomes" id="UP000677082"/>
    </source>
</evidence>
<accession>A0A919W7P3</accession>
<dbReference type="AlphaFoldDB" id="A0A919W7P3"/>
<feature type="signal peptide" evidence="2">
    <location>
        <begin position="1"/>
        <end position="49"/>
    </location>
</feature>
<dbReference type="EMBL" id="BOQN01000097">
    <property type="protein sequence ID" value="GIM95703.1"/>
    <property type="molecule type" value="Genomic_DNA"/>
</dbReference>
<evidence type="ECO:0000256" key="2">
    <source>
        <dbReference type="SAM" id="SignalP"/>
    </source>
</evidence>
<feature type="chain" id="PRO_5037241904" evidence="2">
    <location>
        <begin position="50"/>
        <end position="195"/>
    </location>
</feature>
<comment type="caution">
    <text evidence="3">The sequence shown here is derived from an EMBL/GenBank/DDBJ whole genome shotgun (WGS) entry which is preliminary data.</text>
</comment>